<keyword evidence="3" id="KW-1185">Reference proteome</keyword>
<comment type="caution">
    <text evidence="2">The sequence shown here is derived from an EMBL/GenBank/DDBJ whole genome shotgun (WGS) entry which is preliminary data.</text>
</comment>
<feature type="region of interest" description="Disordered" evidence="1">
    <location>
        <begin position="1"/>
        <end position="23"/>
    </location>
</feature>
<organism evidence="2 3">
    <name type="scientific">Liparis tanakae</name>
    <name type="common">Tanaka's snailfish</name>
    <dbReference type="NCBI Taxonomy" id="230148"/>
    <lineage>
        <taxon>Eukaryota</taxon>
        <taxon>Metazoa</taxon>
        <taxon>Chordata</taxon>
        <taxon>Craniata</taxon>
        <taxon>Vertebrata</taxon>
        <taxon>Euteleostomi</taxon>
        <taxon>Actinopterygii</taxon>
        <taxon>Neopterygii</taxon>
        <taxon>Teleostei</taxon>
        <taxon>Neoteleostei</taxon>
        <taxon>Acanthomorphata</taxon>
        <taxon>Eupercaria</taxon>
        <taxon>Perciformes</taxon>
        <taxon>Cottioidei</taxon>
        <taxon>Cottales</taxon>
        <taxon>Liparidae</taxon>
        <taxon>Liparis</taxon>
    </lineage>
</organism>
<sequence length="59" mass="6213">MALDTTIGPGWLLASKTPSDQGPPVVLLDSSPISHYCDKVPAGIRARLQHGDNNTEPAC</sequence>
<dbReference type="AlphaFoldDB" id="A0A4Z2GAP3"/>
<evidence type="ECO:0000313" key="2">
    <source>
        <dbReference type="EMBL" id="TNN50608.1"/>
    </source>
</evidence>
<evidence type="ECO:0000313" key="3">
    <source>
        <dbReference type="Proteomes" id="UP000314294"/>
    </source>
</evidence>
<accession>A0A4Z2GAP3</accession>
<gene>
    <name evidence="2" type="ORF">EYF80_039182</name>
</gene>
<proteinExistence type="predicted"/>
<protein>
    <submittedName>
        <fullName evidence="2">Uncharacterized protein</fullName>
    </submittedName>
</protein>
<dbReference type="Proteomes" id="UP000314294">
    <property type="component" value="Unassembled WGS sequence"/>
</dbReference>
<evidence type="ECO:0000256" key="1">
    <source>
        <dbReference type="SAM" id="MobiDB-lite"/>
    </source>
</evidence>
<reference evidence="2 3" key="1">
    <citation type="submission" date="2019-03" db="EMBL/GenBank/DDBJ databases">
        <title>First draft genome of Liparis tanakae, snailfish: a comprehensive survey of snailfish specific genes.</title>
        <authorList>
            <person name="Kim W."/>
            <person name="Song I."/>
            <person name="Jeong J.-H."/>
            <person name="Kim D."/>
            <person name="Kim S."/>
            <person name="Ryu S."/>
            <person name="Song J.Y."/>
            <person name="Lee S.K."/>
        </authorList>
    </citation>
    <scope>NUCLEOTIDE SEQUENCE [LARGE SCALE GENOMIC DNA]</scope>
    <source>
        <tissue evidence="2">Muscle</tissue>
    </source>
</reference>
<name>A0A4Z2GAP3_9TELE</name>
<dbReference type="EMBL" id="SRLO01000611">
    <property type="protein sequence ID" value="TNN50608.1"/>
    <property type="molecule type" value="Genomic_DNA"/>
</dbReference>